<accession>K0KIB2</accession>
<dbReference type="EMBL" id="CAIF01000030">
    <property type="protein sequence ID" value="CCH41907.1"/>
    <property type="molecule type" value="Genomic_DNA"/>
</dbReference>
<gene>
    <name evidence="1" type="ORF">BN7_1446</name>
</gene>
<organism evidence="1 2">
    <name type="scientific">Wickerhamomyces ciferrii (strain ATCC 14091 / BCRC 22168 / CBS 111 / JCM 3599 / NBRC 0793 / NRRL Y-1031 F-60-10)</name>
    <name type="common">Yeast</name>
    <name type="synonym">Pichia ciferrii</name>
    <dbReference type="NCBI Taxonomy" id="1206466"/>
    <lineage>
        <taxon>Eukaryota</taxon>
        <taxon>Fungi</taxon>
        <taxon>Dikarya</taxon>
        <taxon>Ascomycota</taxon>
        <taxon>Saccharomycotina</taxon>
        <taxon>Saccharomycetes</taxon>
        <taxon>Phaffomycetales</taxon>
        <taxon>Wickerhamomycetaceae</taxon>
        <taxon>Wickerhamomyces</taxon>
    </lineage>
</organism>
<sequence length="75" mass="8709">MKLITFYMIQISIYKRNIKSVQELIVLNTCVVVQESANENALKTGTKARTPVEDKEPEFISQYLKSNQIKQVYQL</sequence>
<comment type="caution">
    <text evidence="1">The sequence shown here is derived from an EMBL/GenBank/DDBJ whole genome shotgun (WGS) entry which is preliminary data.</text>
</comment>
<keyword evidence="2" id="KW-1185">Reference proteome</keyword>
<dbReference type="InParanoid" id="K0KIB2"/>
<proteinExistence type="predicted"/>
<evidence type="ECO:0000313" key="1">
    <source>
        <dbReference type="EMBL" id="CCH41907.1"/>
    </source>
</evidence>
<name>K0KIB2_WICCF</name>
<reference evidence="1 2" key="1">
    <citation type="journal article" date="2012" name="Eukaryot. Cell">
        <title>Draft genome sequence of Wickerhamomyces ciferrii NRRL Y-1031 F-60-10.</title>
        <authorList>
            <person name="Schneider J."/>
            <person name="Andrea H."/>
            <person name="Blom J."/>
            <person name="Jaenicke S."/>
            <person name="Ruckert C."/>
            <person name="Schorsch C."/>
            <person name="Szczepanowski R."/>
            <person name="Farwick M."/>
            <person name="Goesmann A."/>
            <person name="Puhler A."/>
            <person name="Schaffer S."/>
            <person name="Tauch A."/>
            <person name="Kohler T."/>
            <person name="Brinkrolf K."/>
        </authorList>
    </citation>
    <scope>NUCLEOTIDE SEQUENCE [LARGE SCALE GENOMIC DNA]</scope>
    <source>
        <strain evidence="2">ATCC 14091 / BCRC 22168 / CBS 111 / JCM 3599 / NBRC 0793 / NRRL Y-1031 F-60-10</strain>
    </source>
</reference>
<evidence type="ECO:0000313" key="2">
    <source>
        <dbReference type="Proteomes" id="UP000009328"/>
    </source>
</evidence>
<protein>
    <submittedName>
        <fullName evidence="1">Uncharacterized protein</fullName>
    </submittedName>
</protein>
<dbReference type="AlphaFoldDB" id="K0KIB2"/>
<dbReference type="Proteomes" id="UP000009328">
    <property type="component" value="Unassembled WGS sequence"/>
</dbReference>
<dbReference type="HOGENOM" id="CLU_2672988_0_0_1"/>